<dbReference type="CDD" id="cd01427">
    <property type="entry name" value="HAD_like"/>
    <property type="match status" value="1"/>
</dbReference>
<sequence>MPQRQETHLTKPQATKPVCNRIGIVFDFDGTLAPDTFDELVKTLGLNVDEFRQQQYEPLKDAGWDHVAARFYCLIQASKQYPEIEHKITKDYLIQFGQQLQPFDSVTEMFDRLHQHVQDLNPQIELEFYIITGGFGEVVRHTCIAPYFTQIWGCEFHYSQTGEIEFLKRSISHTEKTRYLMQIASGQNQVDGNGRSFAYRDVSEDQLHIPLSQIIYIGDGASDIPCFSVLNDKGGITIGVYKEAQTWDQQIQVSESQRVTNLAEADYREDSELMRSLTLAVESLCKQITLRQLSVGE</sequence>
<evidence type="ECO:0000313" key="1">
    <source>
        <dbReference type="EMBL" id="MEP0820411.1"/>
    </source>
</evidence>
<dbReference type="Proteomes" id="UP001464891">
    <property type="component" value="Unassembled WGS sequence"/>
</dbReference>
<keyword evidence="2" id="KW-1185">Reference proteome</keyword>
<name>A0ABV0JF54_9CYAN</name>
<dbReference type="Gene3D" id="3.40.50.1000">
    <property type="entry name" value="HAD superfamily/HAD-like"/>
    <property type="match status" value="1"/>
</dbReference>
<dbReference type="SUPFAM" id="SSF56784">
    <property type="entry name" value="HAD-like"/>
    <property type="match status" value="1"/>
</dbReference>
<evidence type="ECO:0000313" key="2">
    <source>
        <dbReference type="Proteomes" id="UP001464891"/>
    </source>
</evidence>
<accession>A0ABV0JF54</accession>
<dbReference type="RefSeq" id="WP_190442119.1">
    <property type="nucleotide sequence ID" value="NZ_JAMPKM010000028.1"/>
</dbReference>
<organism evidence="1 2">
    <name type="scientific">Trichocoleus desertorum GB2-A4</name>
    <dbReference type="NCBI Taxonomy" id="2933944"/>
    <lineage>
        <taxon>Bacteria</taxon>
        <taxon>Bacillati</taxon>
        <taxon>Cyanobacteriota</taxon>
        <taxon>Cyanophyceae</taxon>
        <taxon>Leptolyngbyales</taxon>
        <taxon>Trichocoleusaceae</taxon>
        <taxon>Trichocoleus</taxon>
    </lineage>
</organism>
<protein>
    <submittedName>
        <fullName evidence="1">Haloacid dehalogenase-like hydrolase</fullName>
    </submittedName>
</protein>
<reference evidence="1 2" key="1">
    <citation type="submission" date="2022-04" db="EMBL/GenBank/DDBJ databases">
        <title>Positive selection, recombination, and allopatry shape intraspecific diversity of widespread and dominant cyanobacteria.</title>
        <authorList>
            <person name="Wei J."/>
            <person name="Shu W."/>
            <person name="Hu C."/>
        </authorList>
    </citation>
    <scope>NUCLEOTIDE SEQUENCE [LARGE SCALE GENOMIC DNA]</scope>
    <source>
        <strain evidence="1 2">GB2-A4</strain>
    </source>
</reference>
<dbReference type="InterPro" id="IPR036412">
    <property type="entry name" value="HAD-like_sf"/>
</dbReference>
<dbReference type="InterPro" id="IPR023214">
    <property type="entry name" value="HAD_sf"/>
</dbReference>
<proteinExistence type="predicted"/>
<gene>
    <name evidence="1" type="ORF">NC998_25250</name>
</gene>
<dbReference type="EMBL" id="JAMPKM010000028">
    <property type="protein sequence ID" value="MEP0820411.1"/>
    <property type="molecule type" value="Genomic_DNA"/>
</dbReference>
<comment type="caution">
    <text evidence="1">The sequence shown here is derived from an EMBL/GenBank/DDBJ whole genome shotgun (WGS) entry which is preliminary data.</text>
</comment>